<evidence type="ECO:0000256" key="3">
    <source>
        <dbReference type="ARBA" id="ARBA00022691"/>
    </source>
</evidence>
<dbReference type="Proteomes" id="UP000316292">
    <property type="component" value="Unassembled WGS sequence"/>
</dbReference>
<dbReference type="InterPro" id="IPR029063">
    <property type="entry name" value="SAM-dependent_MTases_sf"/>
</dbReference>
<dbReference type="InterPro" id="IPR040758">
    <property type="entry name" value="PrmC_N"/>
</dbReference>
<evidence type="ECO:0000256" key="2">
    <source>
        <dbReference type="ARBA" id="ARBA00022679"/>
    </source>
</evidence>
<comment type="catalytic activity">
    <reaction evidence="4">
        <text>L-glutaminyl-[peptide chain release factor] + S-adenosyl-L-methionine = N(5)-methyl-L-glutaminyl-[peptide chain release factor] + S-adenosyl-L-homocysteine + H(+)</text>
        <dbReference type="Rhea" id="RHEA:42896"/>
        <dbReference type="Rhea" id="RHEA-COMP:10271"/>
        <dbReference type="Rhea" id="RHEA-COMP:10272"/>
        <dbReference type="ChEBI" id="CHEBI:15378"/>
        <dbReference type="ChEBI" id="CHEBI:30011"/>
        <dbReference type="ChEBI" id="CHEBI:57856"/>
        <dbReference type="ChEBI" id="CHEBI:59789"/>
        <dbReference type="ChEBI" id="CHEBI:61891"/>
        <dbReference type="EC" id="2.1.1.297"/>
    </reaction>
</comment>
<dbReference type="PROSITE" id="PS00092">
    <property type="entry name" value="N6_MTASE"/>
    <property type="match status" value="1"/>
</dbReference>
<dbReference type="NCBIfam" id="TIGR00536">
    <property type="entry name" value="hemK_fam"/>
    <property type="match status" value="1"/>
</dbReference>
<dbReference type="Gene3D" id="1.10.8.10">
    <property type="entry name" value="DNA helicase RuvA subunit, C-terminal domain"/>
    <property type="match status" value="1"/>
</dbReference>
<protein>
    <recommendedName>
        <fullName evidence="4">Release factor glutamine methyltransferase</fullName>
        <shortName evidence="4">RF MTase</shortName>
        <ecNumber evidence="4">2.1.1.297</ecNumber>
    </recommendedName>
    <alternativeName>
        <fullName evidence="4">N5-glutamine methyltransferase PrmC</fullName>
    </alternativeName>
    <alternativeName>
        <fullName evidence="4">Protein-(glutamine-N5) MTase PrmC</fullName>
    </alternativeName>
    <alternativeName>
        <fullName evidence="4">Protein-glutamine N-methyltransferase PrmC</fullName>
    </alternativeName>
</protein>
<dbReference type="Pfam" id="PF13847">
    <property type="entry name" value="Methyltransf_31"/>
    <property type="match status" value="1"/>
</dbReference>
<dbReference type="Gene3D" id="3.40.50.150">
    <property type="entry name" value="Vaccinia Virus protein VP39"/>
    <property type="match status" value="1"/>
</dbReference>
<comment type="caution">
    <text evidence="7">The sequence shown here is derived from an EMBL/GenBank/DDBJ whole genome shotgun (WGS) entry which is preliminary data.</text>
</comment>
<feature type="domain" description="Release factor glutamine methyltransferase N-terminal" evidence="6">
    <location>
        <begin position="17"/>
        <end position="87"/>
    </location>
</feature>
<dbReference type="SUPFAM" id="SSF53335">
    <property type="entry name" value="S-adenosyl-L-methionine-dependent methyltransferases"/>
    <property type="match status" value="1"/>
</dbReference>
<evidence type="ECO:0000256" key="1">
    <source>
        <dbReference type="ARBA" id="ARBA00022603"/>
    </source>
</evidence>
<dbReference type="InterPro" id="IPR004556">
    <property type="entry name" value="HemK-like"/>
</dbReference>
<evidence type="ECO:0000313" key="8">
    <source>
        <dbReference type="Proteomes" id="UP000316292"/>
    </source>
</evidence>
<dbReference type="HAMAP" id="MF_02126">
    <property type="entry name" value="RF_methyltr_PrmC"/>
    <property type="match status" value="1"/>
</dbReference>
<dbReference type="InterPro" id="IPR019874">
    <property type="entry name" value="RF_methyltr_PrmC"/>
</dbReference>
<feature type="binding site" evidence="4">
    <location>
        <position position="190"/>
    </location>
    <ligand>
        <name>S-adenosyl-L-methionine</name>
        <dbReference type="ChEBI" id="CHEBI:59789"/>
    </ligand>
</feature>
<keyword evidence="2 4" id="KW-0808">Transferase</keyword>
<dbReference type="GO" id="GO:0102559">
    <property type="term" value="F:peptide chain release factor N(5)-glutamine methyltransferase activity"/>
    <property type="evidence" value="ECO:0007669"/>
    <property type="project" value="UniProtKB-EC"/>
</dbReference>
<feature type="binding site" evidence="4">
    <location>
        <begin position="137"/>
        <end position="141"/>
    </location>
    <ligand>
        <name>S-adenosyl-L-methionine</name>
        <dbReference type="ChEBI" id="CHEBI:59789"/>
    </ligand>
</feature>
<reference evidence="7 8" key="1">
    <citation type="journal article" date="2019" name="Nat. Microbiol.">
        <title>Mediterranean grassland soil C-N compound turnover is dependent on rainfall and depth, and is mediated by genomically divergent microorganisms.</title>
        <authorList>
            <person name="Diamond S."/>
            <person name="Andeer P.F."/>
            <person name="Li Z."/>
            <person name="Crits-Christoph A."/>
            <person name="Burstein D."/>
            <person name="Anantharaman K."/>
            <person name="Lane K.R."/>
            <person name="Thomas B.C."/>
            <person name="Pan C."/>
            <person name="Northen T.R."/>
            <person name="Banfield J.F."/>
        </authorList>
    </citation>
    <scope>NUCLEOTIDE SEQUENCE [LARGE SCALE GENOMIC DNA]</scope>
    <source>
        <strain evidence="7">WS_1</strain>
    </source>
</reference>
<evidence type="ECO:0000256" key="4">
    <source>
        <dbReference type="HAMAP-Rule" id="MF_02126"/>
    </source>
</evidence>
<keyword evidence="1 4" id="KW-0489">Methyltransferase</keyword>
<name>A0A538SAD2_UNCEI</name>
<comment type="function">
    <text evidence="4">Methylates the class 1 translation termination release factors RF1/PrfA and RF2/PrfB on the glutamine residue of the universally conserved GGQ motif.</text>
</comment>
<dbReference type="Pfam" id="PF17827">
    <property type="entry name" value="PrmC_N"/>
    <property type="match status" value="1"/>
</dbReference>
<dbReference type="NCBIfam" id="TIGR03534">
    <property type="entry name" value="RF_mod_PrmC"/>
    <property type="match status" value="1"/>
</dbReference>
<dbReference type="GO" id="GO:0003676">
    <property type="term" value="F:nucleic acid binding"/>
    <property type="evidence" value="ECO:0007669"/>
    <property type="project" value="InterPro"/>
</dbReference>
<dbReference type="EC" id="2.1.1.297" evidence="4"/>
<feature type="binding site" evidence="4">
    <location>
        <position position="220"/>
    </location>
    <ligand>
        <name>S-adenosyl-L-methionine</name>
        <dbReference type="ChEBI" id="CHEBI:59789"/>
    </ligand>
</feature>
<evidence type="ECO:0000313" key="7">
    <source>
        <dbReference type="EMBL" id="TMQ48341.1"/>
    </source>
</evidence>
<evidence type="ECO:0000259" key="6">
    <source>
        <dbReference type="Pfam" id="PF17827"/>
    </source>
</evidence>
<sequence length="315" mass="33113">MTGAGAGPALALPSRWDLLAQARETLARAGVDSPGSDAEALLLHALAIPRARLWSDRATPVEDEEAARFARLLQARAGRVPLQHLLGEMPFHAAELEIEPGVFIPRPETEGLVEVVLEELGQDLDDAASKGTLVDLGTGTGAIPIALLLSLPEGWTGLAIDRSEKAVALARRNARRNGVEGRLRLEVADFRQAPPALVTSSAGVMAPALVAAPADVLVCNPPYIPTHAIAGLMPEVKDHDPREALDGGPDGLDAFRAIAGNLGAWVRRGGILALEIGADQADPCMVLFRPLLVGARVVPDLAGLPRILTGRRGTR</sequence>
<accession>A0A538SAD2</accession>
<gene>
    <name evidence="4 7" type="primary">prmC</name>
    <name evidence="7" type="ORF">E6K71_07440</name>
</gene>
<feature type="domain" description="Methyltransferase" evidence="5">
    <location>
        <begin position="130"/>
        <end position="199"/>
    </location>
</feature>
<dbReference type="EMBL" id="VBOR01000078">
    <property type="protein sequence ID" value="TMQ48341.1"/>
    <property type="molecule type" value="Genomic_DNA"/>
</dbReference>
<comment type="similarity">
    <text evidence="4">Belongs to the protein N5-glutamine methyltransferase family. PrmC subfamily.</text>
</comment>
<dbReference type="InterPro" id="IPR002052">
    <property type="entry name" value="DNA_methylase_N6_adenine_CS"/>
</dbReference>
<dbReference type="GO" id="GO:0032259">
    <property type="term" value="P:methylation"/>
    <property type="evidence" value="ECO:0007669"/>
    <property type="project" value="UniProtKB-KW"/>
</dbReference>
<evidence type="ECO:0000259" key="5">
    <source>
        <dbReference type="Pfam" id="PF13847"/>
    </source>
</evidence>
<dbReference type="PANTHER" id="PTHR18895">
    <property type="entry name" value="HEMK METHYLTRANSFERASE"/>
    <property type="match status" value="1"/>
</dbReference>
<proteinExistence type="inferred from homology"/>
<keyword evidence="3 4" id="KW-0949">S-adenosyl-L-methionine</keyword>
<dbReference type="CDD" id="cd02440">
    <property type="entry name" value="AdoMet_MTases"/>
    <property type="match status" value="1"/>
</dbReference>
<feature type="binding site" evidence="4">
    <location>
        <begin position="220"/>
        <end position="223"/>
    </location>
    <ligand>
        <name>substrate</name>
    </ligand>
</feature>
<feature type="binding site" evidence="4">
    <location>
        <position position="161"/>
    </location>
    <ligand>
        <name>S-adenosyl-L-methionine</name>
        <dbReference type="ChEBI" id="CHEBI:59789"/>
    </ligand>
</feature>
<dbReference type="PANTHER" id="PTHR18895:SF74">
    <property type="entry name" value="MTRF1L RELEASE FACTOR GLUTAMINE METHYLTRANSFERASE"/>
    <property type="match status" value="1"/>
</dbReference>
<dbReference type="AlphaFoldDB" id="A0A538SAD2"/>
<organism evidence="7 8">
    <name type="scientific">Eiseniibacteriota bacterium</name>
    <dbReference type="NCBI Taxonomy" id="2212470"/>
    <lineage>
        <taxon>Bacteria</taxon>
        <taxon>Candidatus Eiseniibacteriota</taxon>
    </lineage>
</organism>
<dbReference type="InterPro" id="IPR025714">
    <property type="entry name" value="Methyltranfer_dom"/>
</dbReference>
<dbReference type="InterPro" id="IPR050320">
    <property type="entry name" value="N5-glutamine_MTase"/>
</dbReference>